<organism evidence="1 2">
    <name type="scientific">Candidatus Beckwithbacteria bacterium RBG_13_42_9</name>
    <dbReference type="NCBI Taxonomy" id="1797457"/>
    <lineage>
        <taxon>Bacteria</taxon>
        <taxon>Candidatus Beckwithiibacteriota</taxon>
    </lineage>
</organism>
<dbReference type="Proteomes" id="UP000177006">
    <property type="component" value="Unassembled WGS sequence"/>
</dbReference>
<comment type="caution">
    <text evidence="1">The sequence shown here is derived from an EMBL/GenBank/DDBJ whole genome shotgun (WGS) entry which is preliminary data.</text>
</comment>
<proteinExistence type="predicted"/>
<sequence length="466" mass="50948">MKTVELGTNKAMTTACEQPSHGPITVGSIPYWAAMPEVSPLPEPKKNTWGFAIPTCIIDTQSAPALVGVEAEQKYMRAFLMAGSADLVVTDFQLNQTYVHDYLSKILGFDLPQFMVVPSVGLSSLTNHLLSNPQALEGINEWLSRNNGQIQLFNVTQNEAKLALALGQPAFTCGDVQSAIEIGSKPGFKKLCLELGLAVPAGKICSTFTETQESVSEIMESGKTGFIKAKEGTGGTDLQSNIVFFPLELEASGLGLIDYVRGKLDAFGKLLGDEWVVEEMVDGQDGSIHVYIDPFSQPDTFVLGALTHDNSYVGGYFPYQTSPIECELIQKVNTKLVPALKAKGAIGFHCFDFKGEYFLEDNVRPGALDFIHQFVTRIAHKHFPGEPYSWYHCHVPNAGLYNFESIFAHFSQFLQPVSRGCFVAISNPEVLPYGRSIDMTAISVGSDNSVGEAQAHFYQISQLLHP</sequence>
<dbReference type="STRING" id="1797457.A2160_04635"/>
<protein>
    <recommendedName>
        <fullName evidence="3">ATP-grasp domain-containing protein</fullName>
    </recommendedName>
</protein>
<accession>A0A1F5E462</accession>
<name>A0A1F5E462_9BACT</name>
<evidence type="ECO:0008006" key="3">
    <source>
        <dbReference type="Google" id="ProtNLM"/>
    </source>
</evidence>
<gene>
    <name evidence="1" type="ORF">A2160_04635</name>
</gene>
<evidence type="ECO:0000313" key="2">
    <source>
        <dbReference type="Proteomes" id="UP000177006"/>
    </source>
</evidence>
<reference evidence="1 2" key="1">
    <citation type="journal article" date="2016" name="Nat. Commun.">
        <title>Thousands of microbial genomes shed light on interconnected biogeochemical processes in an aquifer system.</title>
        <authorList>
            <person name="Anantharaman K."/>
            <person name="Brown C.T."/>
            <person name="Hug L.A."/>
            <person name="Sharon I."/>
            <person name="Castelle C.J."/>
            <person name="Probst A.J."/>
            <person name="Thomas B.C."/>
            <person name="Singh A."/>
            <person name="Wilkins M.J."/>
            <person name="Karaoz U."/>
            <person name="Brodie E.L."/>
            <person name="Williams K.H."/>
            <person name="Hubbard S.S."/>
            <person name="Banfield J.F."/>
        </authorList>
    </citation>
    <scope>NUCLEOTIDE SEQUENCE [LARGE SCALE GENOMIC DNA]</scope>
</reference>
<dbReference type="AlphaFoldDB" id="A0A1F5E462"/>
<dbReference type="SUPFAM" id="SSF56059">
    <property type="entry name" value="Glutathione synthetase ATP-binding domain-like"/>
    <property type="match status" value="1"/>
</dbReference>
<evidence type="ECO:0000313" key="1">
    <source>
        <dbReference type="EMBL" id="OGD62091.1"/>
    </source>
</evidence>
<dbReference type="EMBL" id="MEZK01000026">
    <property type="protein sequence ID" value="OGD62091.1"/>
    <property type="molecule type" value="Genomic_DNA"/>
</dbReference>